<dbReference type="PANTHER" id="PTHR35372:SF2">
    <property type="entry name" value="SF3 HELICASE DOMAIN-CONTAINING PROTEIN"/>
    <property type="match status" value="1"/>
</dbReference>
<dbReference type="InterPro" id="IPR014819">
    <property type="entry name" value="PriCT_2"/>
</dbReference>
<accession>A0A6C0JB10</accession>
<dbReference type="InterPro" id="IPR027417">
    <property type="entry name" value="P-loop_NTPase"/>
</dbReference>
<dbReference type="Pfam" id="PF08706">
    <property type="entry name" value="D5_N"/>
    <property type="match status" value="1"/>
</dbReference>
<keyword evidence="1" id="KW-0547">Nucleotide-binding</keyword>
<dbReference type="PANTHER" id="PTHR35372">
    <property type="entry name" value="ATP BINDING PROTEIN-RELATED"/>
    <property type="match status" value="1"/>
</dbReference>
<proteinExistence type="predicted"/>
<evidence type="ECO:0000256" key="3">
    <source>
        <dbReference type="ARBA" id="ARBA00022840"/>
    </source>
</evidence>
<dbReference type="GO" id="GO:0005524">
    <property type="term" value="F:ATP binding"/>
    <property type="evidence" value="ECO:0007669"/>
    <property type="project" value="UniProtKB-KW"/>
</dbReference>
<keyword evidence="2" id="KW-0378">Hydrolase</keyword>
<dbReference type="PROSITE" id="PS51206">
    <property type="entry name" value="SF3_HELICASE_1"/>
    <property type="match status" value="1"/>
</dbReference>
<evidence type="ECO:0000256" key="2">
    <source>
        <dbReference type="ARBA" id="ARBA00022801"/>
    </source>
</evidence>
<name>A0A6C0JB10_9ZZZZ</name>
<dbReference type="Gene3D" id="3.40.50.300">
    <property type="entry name" value="P-loop containing nucleotide triphosphate hydrolases"/>
    <property type="match status" value="1"/>
</dbReference>
<dbReference type="GO" id="GO:0016817">
    <property type="term" value="F:hydrolase activity, acting on acid anhydrides"/>
    <property type="evidence" value="ECO:0007669"/>
    <property type="project" value="InterPro"/>
</dbReference>
<evidence type="ECO:0000259" key="4">
    <source>
        <dbReference type="PROSITE" id="PS51206"/>
    </source>
</evidence>
<sequence length="868" mass="102010">MSDTNSLDKLILDSVVDKNSSDFNFQTIDGRKIFIENIGEFWKKIDFSFKNNKKELENIHLLESPNTEYSILRFDIDIYSEIKFESRSYSVVFVKAVIEYIHSLIRHLVVTKQCSSDMQDNNKLISCVFGKQTIDKKDGFHIIFPNLLCGKDLQNNYFVSKLKDNIYQLWDGNKNLKVKVDKVSTKPWVIHGTKKTDTSSLYSLENAYSYNIQQISSVPYDIPSLYSINRSDSRTKSYHLNIKSVNIKQYDSDYTIDSAYNEIVQDKLLYLLNEDRVNDYDDWLQIGLVLFNVGNGQARFLDLWKDWARDFEGFSEFEHSKKWSSFSVLNLTMGTLKYLVHCDNPTKYKMLLYKKNLIKLKNRLFKLYEDEDEEITDESIIEVLKNNTPPSNVFVAQIFYSLYKNTLLWSPTKRNSGKWYRFLKNKWVEHSPELILQLLTQEVTAYIFKLFRDLYDEMTYIDNKDIPNFIKVNVKNYQRSLGSNSFLTQTINQSKSNFVDEKFDKKKDMNKYLIGCENGVLDLKSFCFRKTVPEDYITLSTGLIYKDSPPLYNQQSFITEYFEQMFVDREQREDYLNMISACLLGGNLQKIVLFAYGHTNAGKSQIVTFLSKAIGDYTTVLPKEIIYNRKQTSSAARPELVKTQGRRLAFINELPVNETLNTAFIKEIAGNDKVFVRDLFSSGYDIETFFKLYISCNDMPPLPKHDYAMWGRIRIIKFESVFSDNAPKDKAEQIKQKTFPRCEDLSEKFDECAASLLYLLFERYKKNAKEFPNGIPCDYILKTTEEFKESTDPINRFIAEEVSEEKGSFVYLEDMFDKWKEWWRYEFPDQRIVKSKEMFRLEISHSLGKSFTKDIRRLKMCDTKLTNV</sequence>
<dbReference type="InterPro" id="IPR056443">
    <property type="entry name" value="AEP_C962R"/>
</dbReference>
<dbReference type="Pfam" id="PF08707">
    <property type="entry name" value="PriCT_2"/>
    <property type="match status" value="1"/>
</dbReference>
<organism evidence="5">
    <name type="scientific">viral metagenome</name>
    <dbReference type="NCBI Taxonomy" id="1070528"/>
    <lineage>
        <taxon>unclassified sequences</taxon>
        <taxon>metagenomes</taxon>
        <taxon>organismal metagenomes</taxon>
    </lineage>
</organism>
<dbReference type="Pfam" id="PF23162">
    <property type="entry name" value="AEP_C962R"/>
    <property type="match status" value="1"/>
</dbReference>
<feature type="domain" description="SF3 helicase" evidence="4">
    <location>
        <begin position="570"/>
        <end position="731"/>
    </location>
</feature>
<dbReference type="InterPro" id="IPR014015">
    <property type="entry name" value="Helicase_SF3_DNA-vir"/>
</dbReference>
<dbReference type="EMBL" id="MN740350">
    <property type="protein sequence ID" value="QHU01866.1"/>
    <property type="molecule type" value="Genomic_DNA"/>
</dbReference>
<evidence type="ECO:0000256" key="1">
    <source>
        <dbReference type="ARBA" id="ARBA00022741"/>
    </source>
</evidence>
<reference evidence="5" key="1">
    <citation type="journal article" date="2020" name="Nature">
        <title>Giant virus diversity and host interactions through global metagenomics.</title>
        <authorList>
            <person name="Schulz F."/>
            <person name="Roux S."/>
            <person name="Paez-Espino D."/>
            <person name="Jungbluth S."/>
            <person name="Walsh D.A."/>
            <person name="Denef V.J."/>
            <person name="McMahon K.D."/>
            <person name="Konstantinidis K.T."/>
            <person name="Eloe-Fadrosh E.A."/>
            <person name="Kyrpides N.C."/>
            <person name="Woyke T."/>
        </authorList>
    </citation>
    <scope>NUCLEOTIDE SEQUENCE</scope>
    <source>
        <strain evidence="5">GVMAG-M-3300025880-56</strain>
    </source>
</reference>
<protein>
    <recommendedName>
        <fullName evidence="4">SF3 helicase domain-containing protein</fullName>
    </recommendedName>
</protein>
<keyword evidence="3" id="KW-0067">ATP-binding</keyword>
<dbReference type="SMART" id="SM00885">
    <property type="entry name" value="D5_N"/>
    <property type="match status" value="1"/>
</dbReference>
<dbReference type="NCBIfam" id="TIGR01613">
    <property type="entry name" value="primase_Cterm"/>
    <property type="match status" value="1"/>
</dbReference>
<dbReference type="InterPro" id="IPR006500">
    <property type="entry name" value="Helicase_put_C_phage/plasmid"/>
</dbReference>
<dbReference type="InterPro" id="IPR051620">
    <property type="entry name" value="ORF904-like_C"/>
</dbReference>
<evidence type="ECO:0000313" key="5">
    <source>
        <dbReference type="EMBL" id="QHU01866.1"/>
    </source>
</evidence>
<dbReference type="AlphaFoldDB" id="A0A6C0JB10"/>
<dbReference type="InterPro" id="IPR014818">
    <property type="entry name" value="Phage/plasmid_primase_P4_C"/>
</dbReference>